<evidence type="ECO:0000256" key="12">
    <source>
        <dbReference type="ARBA" id="ARBA00022692"/>
    </source>
</evidence>
<dbReference type="EMBL" id="QQBB01000005">
    <property type="protein sequence ID" value="RDI58915.1"/>
    <property type="molecule type" value="Genomic_DNA"/>
</dbReference>
<keyword evidence="17" id="KW-1133">Transmembrane helix</keyword>
<dbReference type="Proteomes" id="UP000254925">
    <property type="component" value="Unassembled WGS sequence"/>
</dbReference>
<evidence type="ECO:0000256" key="5">
    <source>
        <dbReference type="ARBA" id="ARBA00022475"/>
    </source>
</evidence>
<evidence type="ECO:0000256" key="3">
    <source>
        <dbReference type="ARBA" id="ARBA00012438"/>
    </source>
</evidence>
<evidence type="ECO:0000313" key="26">
    <source>
        <dbReference type="Proteomes" id="UP000254925"/>
    </source>
</evidence>
<keyword evidence="8" id="KW-0716">Sensory transduction</keyword>
<keyword evidence="15" id="KW-0418">Kinase</keyword>
<evidence type="ECO:0000256" key="18">
    <source>
        <dbReference type="ARBA" id="ARBA00022991"/>
    </source>
</evidence>
<feature type="domain" description="HAMP" evidence="24">
    <location>
        <begin position="303"/>
        <end position="356"/>
    </location>
</feature>
<feature type="domain" description="PAC" evidence="23">
    <location>
        <begin position="436"/>
        <end position="488"/>
    </location>
</feature>
<dbReference type="CDD" id="cd12914">
    <property type="entry name" value="PDC1_DGC_like"/>
    <property type="match status" value="1"/>
</dbReference>
<evidence type="ECO:0000259" key="22">
    <source>
        <dbReference type="PROSITE" id="PS50112"/>
    </source>
</evidence>
<evidence type="ECO:0000256" key="7">
    <source>
        <dbReference type="ARBA" id="ARBA00022553"/>
    </source>
</evidence>
<evidence type="ECO:0000256" key="8">
    <source>
        <dbReference type="ARBA" id="ARBA00022606"/>
    </source>
</evidence>
<evidence type="ECO:0000256" key="20">
    <source>
        <dbReference type="ARBA" id="ARBA00023136"/>
    </source>
</evidence>
<dbReference type="InterPro" id="IPR000014">
    <property type="entry name" value="PAS"/>
</dbReference>
<evidence type="ECO:0000256" key="15">
    <source>
        <dbReference type="ARBA" id="ARBA00022777"/>
    </source>
</evidence>
<dbReference type="RefSeq" id="WP_114770886.1">
    <property type="nucleotide sequence ID" value="NZ_QQBB01000005.1"/>
</dbReference>
<accession>A0A370HL80</accession>
<keyword evidence="20" id="KW-0472">Membrane</keyword>
<keyword evidence="13" id="KW-0677">Repeat</keyword>
<evidence type="ECO:0000256" key="16">
    <source>
        <dbReference type="ARBA" id="ARBA00022840"/>
    </source>
</evidence>
<comment type="catalytic activity">
    <reaction evidence="1">
        <text>ATP + protein L-histidine = ADP + protein N-phospho-L-histidine.</text>
        <dbReference type="EC" id="2.7.13.3"/>
    </reaction>
</comment>
<name>A0A370HL80_9HYPH</name>
<dbReference type="GO" id="GO:0007165">
    <property type="term" value="P:signal transduction"/>
    <property type="evidence" value="ECO:0007669"/>
    <property type="project" value="InterPro"/>
</dbReference>
<evidence type="ECO:0000256" key="11">
    <source>
        <dbReference type="ARBA" id="ARBA00022679"/>
    </source>
</evidence>
<proteinExistence type="predicted"/>
<dbReference type="PROSITE" id="PS50113">
    <property type="entry name" value="PAC"/>
    <property type="match status" value="1"/>
</dbReference>
<protein>
    <recommendedName>
        <fullName evidence="4">Blue-light-activated histidine kinase</fullName>
        <ecNumber evidence="3">2.7.13.3</ecNumber>
    </recommendedName>
</protein>
<keyword evidence="7" id="KW-0597">Phosphoprotein</keyword>
<feature type="domain" description="PAS" evidence="22">
    <location>
        <begin position="361"/>
        <end position="433"/>
    </location>
</feature>
<dbReference type="SUPFAM" id="SSF158472">
    <property type="entry name" value="HAMP domain-like"/>
    <property type="match status" value="1"/>
</dbReference>
<dbReference type="InterPro" id="IPR003660">
    <property type="entry name" value="HAMP_dom"/>
</dbReference>
<keyword evidence="16" id="KW-0067">ATP-binding</keyword>
<dbReference type="SUPFAM" id="SSF55785">
    <property type="entry name" value="PYP-like sensor domain (PAS domain)"/>
    <property type="match status" value="1"/>
</dbReference>
<reference evidence="25 26" key="1">
    <citation type="submission" date="2018-07" db="EMBL/GenBank/DDBJ databases">
        <title>Genomic Encyclopedia of Type Strains, Phase IV (KMG-IV): sequencing the most valuable type-strain genomes for metagenomic binning, comparative biology and taxonomic classification.</title>
        <authorList>
            <person name="Goeker M."/>
        </authorList>
    </citation>
    <scope>NUCLEOTIDE SEQUENCE [LARGE SCALE GENOMIC DNA]</scope>
    <source>
        <strain evidence="25 26">DSM 14364</strain>
    </source>
</reference>
<evidence type="ECO:0000256" key="9">
    <source>
        <dbReference type="ARBA" id="ARBA00022630"/>
    </source>
</evidence>
<dbReference type="InterPro" id="IPR000700">
    <property type="entry name" value="PAS-assoc_C"/>
</dbReference>
<comment type="subcellular location">
    <subcellularLocation>
        <location evidence="2">Cell membrane</location>
        <topology evidence="2">Multi-pass membrane protein</topology>
    </subcellularLocation>
</comment>
<keyword evidence="6" id="KW-0600">Photoreceptor protein</keyword>
<dbReference type="Gene3D" id="6.10.340.10">
    <property type="match status" value="1"/>
</dbReference>
<dbReference type="CDD" id="cd06225">
    <property type="entry name" value="HAMP"/>
    <property type="match status" value="1"/>
</dbReference>
<dbReference type="CDD" id="cd00130">
    <property type="entry name" value="PAS"/>
    <property type="match status" value="1"/>
</dbReference>
<sequence length="690" mass="76904">MTLTKRLLLLALISVLPTIVMWTYTEVSLRRAREAEVNDLVIRQARVAASELERIFDGIHSLLIAVDEAPSIRSFIAPACNSYLASLQQKVPYLLAFVALDLEGRVRCVQGPMPGGDYRFNNRPYFRDVLRTEGFVVGTYTPEFLEGGVGAHPVLPLGLPIRDDEGRITGVIAAALDLRWLNQKLKERVIPAGGSVTIADRNGIIIAREPLSERFLGTKIPEPFMKYVNDNKVGSFEAMSQDGVKRILGYIPLNVQPTELYISAGLSSKSAFETINKAATRGFMLIAAGLVLSLSVSWLLGRAFITRPFEIMTDAVRAWRRGNYLARIELPGSTGELGVLAHAFNDLMDDVAERQKALQASEERARLALDAGHMGTWWYDHLKGMGGWSSQAALLLGLPPEKTTVTIEEWRELVHPDDVETVFAKLRGAVQGDGEYEDEYRVRHADGETRWINSKGRVFFNSARKPVYFVGIFQDVTARKRAEDQQRFLLDELNHRVKNTLATVQSIAAQTLRSADGPASFKEAFEGRLLALSKTHDLLTRKSWREADLHELVKQELAPYRKSRDERVFVRGPNVDLPARYAINFGLVLHELVTNAAKYGALSSPSGRLEVTWTVIENTERPPQLRLHWRESGGPPVEKPKRQGFGSRLIRRSIEGELAGYIVISFAPTGVSYDLSVPLPVERSLPVSAA</sequence>
<dbReference type="InterPro" id="IPR001610">
    <property type="entry name" value="PAC"/>
</dbReference>
<dbReference type="GO" id="GO:0009881">
    <property type="term" value="F:photoreceptor activity"/>
    <property type="evidence" value="ECO:0007669"/>
    <property type="project" value="UniProtKB-KW"/>
</dbReference>
<dbReference type="Pfam" id="PF08447">
    <property type="entry name" value="PAS_3"/>
    <property type="match status" value="1"/>
</dbReference>
<evidence type="ECO:0000256" key="10">
    <source>
        <dbReference type="ARBA" id="ARBA00022643"/>
    </source>
</evidence>
<keyword evidence="18" id="KW-0157">Chromophore</keyword>
<keyword evidence="12" id="KW-0812">Transmembrane</keyword>
<keyword evidence="21" id="KW-0675">Receptor</keyword>
<dbReference type="InterPro" id="IPR011102">
    <property type="entry name" value="Sig_transdc_His_kinase_HWE"/>
</dbReference>
<keyword evidence="9" id="KW-0285">Flavoprotein</keyword>
<dbReference type="GO" id="GO:0005524">
    <property type="term" value="F:ATP binding"/>
    <property type="evidence" value="ECO:0007669"/>
    <property type="project" value="UniProtKB-KW"/>
</dbReference>
<dbReference type="SMART" id="SM00086">
    <property type="entry name" value="PAC"/>
    <property type="match status" value="1"/>
</dbReference>
<dbReference type="SMART" id="SM00911">
    <property type="entry name" value="HWE_HK"/>
    <property type="match status" value="1"/>
</dbReference>
<dbReference type="Pfam" id="PF02743">
    <property type="entry name" value="dCache_1"/>
    <property type="match status" value="1"/>
</dbReference>
<comment type="caution">
    <text evidence="25">The sequence shown here is derived from an EMBL/GenBank/DDBJ whole genome shotgun (WGS) entry which is preliminary data.</text>
</comment>
<organism evidence="25 26">
    <name type="scientific">Microvirga subterranea</name>
    <dbReference type="NCBI Taxonomy" id="186651"/>
    <lineage>
        <taxon>Bacteria</taxon>
        <taxon>Pseudomonadati</taxon>
        <taxon>Pseudomonadota</taxon>
        <taxon>Alphaproteobacteria</taxon>
        <taxon>Hyphomicrobiales</taxon>
        <taxon>Methylobacteriaceae</taxon>
        <taxon>Microvirga</taxon>
    </lineage>
</organism>
<keyword evidence="19" id="KW-0843">Virulence</keyword>
<dbReference type="PANTHER" id="PTHR41523:SF8">
    <property type="entry name" value="ETHYLENE RESPONSE SENSOR PROTEIN"/>
    <property type="match status" value="1"/>
</dbReference>
<gene>
    <name evidence="25" type="ORF">DES45_105441</name>
</gene>
<dbReference type="PROSITE" id="PS50885">
    <property type="entry name" value="HAMP"/>
    <property type="match status" value="1"/>
</dbReference>
<evidence type="ECO:0000256" key="19">
    <source>
        <dbReference type="ARBA" id="ARBA00023026"/>
    </source>
</evidence>
<evidence type="ECO:0000313" key="25">
    <source>
        <dbReference type="EMBL" id="RDI58915.1"/>
    </source>
</evidence>
<dbReference type="Gene3D" id="3.30.450.20">
    <property type="entry name" value="PAS domain"/>
    <property type="match status" value="3"/>
</dbReference>
<dbReference type="GO" id="GO:0005886">
    <property type="term" value="C:plasma membrane"/>
    <property type="evidence" value="ECO:0007669"/>
    <property type="project" value="UniProtKB-SubCell"/>
</dbReference>
<evidence type="ECO:0000256" key="4">
    <source>
        <dbReference type="ARBA" id="ARBA00021740"/>
    </source>
</evidence>
<dbReference type="Gene3D" id="3.30.565.10">
    <property type="entry name" value="Histidine kinase-like ATPase, C-terminal domain"/>
    <property type="match status" value="1"/>
</dbReference>
<keyword evidence="14" id="KW-0547">Nucleotide-binding</keyword>
<dbReference type="AlphaFoldDB" id="A0A370HL80"/>
<keyword evidence="5" id="KW-1003">Cell membrane</keyword>
<keyword evidence="10" id="KW-0288">FMN</keyword>
<evidence type="ECO:0000256" key="1">
    <source>
        <dbReference type="ARBA" id="ARBA00000085"/>
    </source>
</evidence>
<evidence type="ECO:0000256" key="17">
    <source>
        <dbReference type="ARBA" id="ARBA00022989"/>
    </source>
</evidence>
<dbReference type="OrthoDB" id="341208at2"/>
<evidence type="ECO:0000256" key="14">
    <source>
        <dbReference type="ARBA" id="ARBA00022741"/>
    </source>
</evidence>
<dbReference type="NCBIfam" id="TIGR00229">
    <property type="entry name" value="sensory_box"/>
    <property type="match status" value="1"/>
</dbReference>
<dbReference type="EC" id="2.7.13.3" evidence="3"/>
<dbReference type="PROSITE" id="PS50112">
    <property type="entry name" value="PAS"/>
    <property type="match status" value="1"/>
</dbReference>
<evidence type="ECO:0000259" key="23">
    <source>
        <dbReference type="PROSITE" id="PS50113"/>
    </source>
</evidence>
<dbReference type="CDD" id="cd18774">
    <property type="entry name" value="PDC2_HK_sensor"/>
    <property type="match status" value="1"/>
</dbReference>
<keyword evidence="11" id="KW-0808">Transferase</keyword>
<dbReference type="InterPro" id="IPR013655">
    <property type="entry name" value="PAS_fold_3"/>
</dbReference>
<dbReference type="InterPro" id="IPR035965">
    <property type="entry name" value="PAS-like_dom_sf"/>
</dbReference>
<dbReference type="Pfam" id="PF00672">
    <property type="entry name" value="HAMP"/>
    <property type="match status" value="1"/>
</dbReference>
<dbReference type="SMART" id="SM00304">
    <property type="entry name" value="HAMP"/>
    <property type="match status" value="1"/>
</dbReference>
<evidence type="ECO:0000256" key="2">
    <source>
        <dbReference type="ARBA" id="ARBA00004651"/>
    </source>
</evidence>
<evidence type="ECO:0000259" key="24">
    <source>
        <dbReference type="PROSITE" id="PS50885"/>
    </source>
</evidence>
<dbReference type="PANTHER" id="PTHR41523">
    <property type="entry name" value="TWO-COMPONENT SYSTEM SENSOR PROTEIN"/>
    <property type="match status" value="1"/>
</dbReference>
<evidence type="ECO:0000256" key="6">
    <source>
        <dbReference type="ARBA" id="ARBA00022543"/>
    </source>
</evidence>
<dbReference type="Pfam" id="PF07536">
    <property type="entry name" value="HWE_HK"/>
    <property type="match status" value="1"/>
</dbReference>
<dbReference type="InterPro" id="IPR036890">
    <property type="entry name" value="HATPase_C_sf"/>
</dbReference>
<evidence type="ECO:0000256" key="21">
    <source>
        <dbReference type="ARBA" id="ARBA00023170"/>
    </source>
</evidence>
<dbReference type="InterPro" id="IPR033479">
    <property type="entry name" value="dCache_1"/>
</dbReference>
<keyword evidence="26" id="KW-1185">Reference proteome</keyword>
<evidence type="ECO:0000256" key="13">
    <source>
        <dbReference type="ARBA" id="ARBA00022737"/>
    </source>
</evidence>
<dbReference type="GO" id="GO:0004673">
    <property type="term" value="F:protein histidine kinase activity"/>
    <property type="evidence" value="ECO:0007669"/>
    <property type="project" value="UniProtKB-EC"/>
</dbReference>